<gene>
    <name evidence="2" type="ORF">FYL25_10500</name>
</gene>
<feature type="transmembrane region" description="Helical" evidence="1">
    <location>
        <begin position="60"/>
        <end position="86"/>
    </location>
</feature>
<protein>
    <submittedName>
        <fullName evidence="2">Uncharacterized protein</fullName>
    </submittedName>
</protein>
<keyword evidence="1" id="KW-0812">Transmembrane</keyword>
<feature type="transmembrane region" description="Helical" evidence="1">
    <location>
        <begin position="21"/>
        <end position="40"/>
    </location>
</feature>
<accession>A0A6N9IVI6</accession>
<comment type="caution">
    <text evidence="2">The sequence shown here is derived from an EMBL/GenBank/DDBJ whole genome shotgun (WGS) entry which is preliminary data.</text>
</comment>
<evidence type="ECO:0000256" key="1">
    <source>
        <dbReference type="SAM" id="Phobius"/>
    </source>
</evidence>
<dbReference type="Proteomes" id="UP000471678">
    <property type="component" value="Unassembled WGS sequence"/>
</dbReference>
<dbReference type="EMBL" id="VSUB01000025">
    <property type="protein sequence ID" value="MYY65807.1"/>
    <property type="molecule type" value="Genomic_DNA"/>
</dbReference>
<proteinExistence type="predicted"/>
<dbReference type="RefSeq" id="WP_161023156.1">
    <property type="nucleotide sequence ID" value="NZ_VSUB01000025.1"/>
</dbReference>
<reference evidence="2 3" key="1">
    <citation type="journal article" date="2020" name="Food Funct.">
        <title>Screening of Lactobacillus salivarius strains from the feces of Chinese populations and the evaluation of their effects against intestinal inflammation in mice.</title>
        <authorList>
            <person name="Zhai Q."/>
            <person name="Shen X."/>
            <person name="Cen S."/>
            <person name="Zhang C."/>
            <person name="Tian F."/>
            <person name="Zhao J."/>
            <person name="Zhang H."/>
            <person name="Xue Y."/>
            <person name="Chen W."/>
        </authorList>
    </citation>
    <scope>NUCLEOTIDE SEQUENCE [LARGE SCALE GENOMIC DNA]</scope>
    <source>
        <strain evidence="2 3">FYNDL5_1.scaf</strain>
    </source>
</reference>
<dbReference type="AlphaFoldDB" id="A0A6N9IVI6"/>
<evidence type="ECO:0000313" key="2">
    <source>
        <dbReference type="EMBL" id="MYY65807.1"/>
    </source>
</evidence>
<keyword evidence="1" id="KW-1133">Transmembrane helix</keyword>
<keyword evidence="1" id="KW-0472">Membrane</keyword>
<name>A0A6N9IVI6_9LACO</name>
<organism evidence="2 3">
    <name type="scientific">Ligilactobacillus salivarius</name>
    <dbReference type="NCBI Taxonomy" id="1624"/>
    <lineage>
        <taxon>Bacteria</taxon>
        <taxon>Bacillati</taxon>
        <taxon>Bacillota</taxon>
        <taxon>Bacilli</taxon>
        <taxon>Lactobacillales</taxon>
        <taxon>Lactobacillaceae</taxon>
        <taxon>Ligilactobacillus</taxon>
    </lineage>
</organism>
<sequence>MNKQVNPEKYHWLLHLPWRECLLLLTVSFLGYLLNFSLSVDMVRFVLSALNDPLFQQLQALATLLINVGWKCCIVLIITEILIAIVQHHKGIKIIISIRLTHYLQKTLKHTLDIIPVDNIDRRVTASEVDSKHANKAIKQSMVVVFQGTAFIFIKLPTEIGVRRNIAQYSDEAAADIAEILNMRKSSRQVYQDHRNFRKYYYYELHN</sequence>
<evidence type="ECO:0000313" key="3">
    <source>
        <dbReference type="Proteomes" id="UP000471678"/>
    </source>
</evidence>